<proteinExistence type="inferred from homology"/>
<gene>
    <name evidence="3" type="ORF">SAMN05216402_2781</name>
</gene>
<dbReference type="Proteomes" id="UP000183471">
    <property type="component" value="Unassembled WGS sequence"/>
</dbReference>
<protein>
    <recommendedName>
        <fullName evidence="5">DUF2325 domain-containing protein</fullName>
    </recommendedName>
</protein>
<dbReference type="InterPro" id="IPR016772">
    <property type="entry name" value="UCP020408"/>
</dbReference>
<keyword evidence="4" id="KW-1185">Reference proteome</keyword>
<dbReference type="Pfam" id="PF10087">
    <property type="entry name" value="DUF2325"/>
    <property type="match status" value="1"/>
</dbReference>
<comment type="similarity">
    <text evidence="1">Belongs to the UPF0751 family.</text>
</comment>
<dbReference type="EMBL" id="FNKY01000001">
    <property type="protein sequence ID" value="SDQ90895.1"/>
    <property type="molecule type" value="Genomic_DNA"/>
</dbReference>
<evidence type="ECO:0000313" key="3">
    <source>
        <dbReference type="EMBL" id="SDQ90895.1"/>
    </source>
</evidence>
<evidence type="ECO:0000256" key="1">
    <source>
        <dbReference type="ARBA" id="ARBA00007189"/>
    </source>
</evidence>
<name>A0ABY0TNR1_9PROT</name>
<sequence>MSDYPLQRSTLDRPRRHGSLHNRLQQMLKEKFDHVIRWFFKDRKNMRLIKQTGSSTNNHPADGKDAHLQPKSTSKQQGLTNRIALVENQRVNRQIHVTDTEQWIPLIKARASAVPPQHVSGNEQEPDCGRSSLAGLCILCVGGRAALYPAYRHLVETSGGCFLIYRGDLQEKISYLPTLLTRADAVICPVDCVNHAIYFAVKRYCMRFGKPCAMLDRSGLPTFRRGMEILAAATL</sequence>
<feature type="region of interest" description="Disordered" evidence="2">
    <location>
        <begin position="1"/>
        <end position="20"/>
    </location>
</feature>
<evidence type="ECO:0000313" key="4">
    <source>
        <dbReference type="Proteomes" id="UP000183471"/>
    </source>
</evidence>
<feature type="region of interest" description="Disordered" evidence="2">
    <location>
        <begin position="52"/>
        <end position="77"/>
    </location>
</feature>
<evidence type="ECO:0008006" key="5">
    <source>
        <dbReference type="Google" id="ProtNLM"/>
    </source>
</evidence>
<accession>A0ABY0TNR1</accession>
<reference evidence="3 4" key="1">
    <citation type="submission" date="2016-10" db="EMBL/GenBank/DDBJ databases">
        <authorList>
            <person name="Varghese N."/>
            <person name="Submissions S."/>
        </authorList>
    </citation>
    <scope>NUCLEOTIDE SEQUENCE [LARGE SCALE GENOMIC DNA]</scope>
    <source>
        <strain evidence="3 4">Nl1</strain>
    </source>
</reference>
<comment type="caution">
    <text evidence="3">The sequence shown here is derived from an EMBL/GenBank/DDBJ whole genome shotgun (WGS) entry which is preliminary data.</text>
</comment>
<organism evidence="3 4">
    <name type="scientific">Nitrosospira multiformis</name>
    <dbReference type="NCBI Taxonomy" id="1231"/>
    <lineage>
        <taxon>Bacteria</taxon>
        <taxon>Pseudomonadati</taxon>
        <taxon>Pseudomonadota</taxon>
        <taxon>Betaproteobacteria</taxon>
        <taxon>Nitrosomonadales</taxon>
        <taxon>Nitrosomonadaceae</taxon>
        <taxon>Nitrosospira</taxon>
    </lineage>
</organism>
<evidence type="ECO:0000256" key="2">
    <source>
        <dbReference type="SAM" id="MobiDB-lite"/>
    </source>
</evidence>